<dbReference type="InterPro" id="IPR019644">
    <property type="entry name" value="DUF2508"/>
</dbReference>
<dbReference type="EMBL" id="VTES01000018">
    <property type="protein sequence ID" value="TYS54615.1"/>
    <property type="molecule type" value="Genomic_DNA"/>
</dbReference>
<protein>
    <submittedName>
        <fullName evidence="1">DUF2508 family protein</fullName>
    </submittedName>
</protein>
<dbReference type="Pfam" id="PF10704">
    <property type="entry name" value="DUF2508"/>
    <property type="match status" value="1"/>
</dbReference>
<evidence type="ECO:0000313" key="1">
    <source>
        <dbReference type="EMBL" id="TYS54615.1"/>
    </source>
</evidence>
<organism evidence="1 2">
    <name type="scientific">Bacillus infantis</name>
    <dbReference type="NCBI Taxonomy" id="324767"/>
    <lineage>
        <taxon>Bacteria</taxon>
        <taxon>Bacillati</taxon>
        <taxon>Bacillota</taxon>
        <taxon>Bacilli</taxon>
        <taxon>Bacillales</taxon>
        <taxon>Bacillaceae</taxon>
        <taxon>Bacillus</taxon>
    </lineage>
</organism>
<reference evidence="1 2" key="1">
    <citation type="submission" date="2019-08" db="EMBL/GenBank/DDBJ databases">
        <title>Bacillus genomes from the desert of Cuatro Cienegas, Coahuila.</title>
        <authorList>
            <person name="Olmedo-Alvarez G."/>
        </authorList>
    </citation>
    <scope>NUCLEOTIDE SEQUENCE [LARGE SCALE GENOMIC DNA]</scope>
    <source>
        <strain evidence="1 2">CH37_1T</strain>
    </source>
</reference>
<dbReference type="RefSeq" id="WP_009796288.1">
    <property type="nucleotide sequence ID" value="NZ_CP160000.1"/>
</dbReference>
<accession>A0A5D4RTC4</accession>
<evidence type="ECO:0000313" key="2">
    <source>
        <dbReference type="Proteomes" id="UP000323732"/>
    </source>
</evidence>
<dbReference type="AlphaFoldDB" id="A0A5D4RTC4"/>
<dbReference type="Proteomes" id="UP000323732">
    <property type="component" value="Unassembled WGS sequence"/>
</dbReference>
<dbReference type="GeneID" id="97352236"/>
<proteinExistence type="predicted"/>
<gene>
    <name evidence="1" type="ORF">FZD47_26125</name>
</gene>
<name>A0A5D4RTC4_9BACI</name>
<sequence>MFFRKKGKLRNEFDEQLLMQLNSLKDEWYNQKRLLEKSFDPSAEVLAQTKLAEAKYFYLFKEAKARKISVR</sequence>
<comment type="caution">
    <text evidence="1">The sequence shown here is derived from an EMBL/GenBank/DDBJ whole genome shotgun (WGS) entry which is preliminary data.</text>
</comment>